<accession>A0A135RXZ0</accession>
<comment type="caution">
    <text evidence="1">The sequence shown here is derived from an EMBL/GenBank/DDBJ whole genome shotgun (WGS) entry which is preliminary data.</text>
</comment>
<keyword evidence="2" id="KW-1185">Reference proteome</keyword>
<sequence>MSTAKSCSPDPKRGFEWQLELIMTNMAASEVISGKEAAEMATDCTIKSSSCPH</sequence>
<protein>
    <submittedName>
        <fullName evidence="1">Uncharacterized protein</fullName>
    </submittedName>
</protein>
<reference evidence="1 2" key="1">
    <citation type="submission" date="2014-02" db="EMBL/GenBank/DDBJ databases">
        <title>The genome sequence of Colletotrichum simmondsii CBS122122.</title>
        <authorList>
            <person name="Baroncelli R."/>
            <person name="Thon M.R."/>
        </authorList>
    </citation>
    <scope>NUCLEOTIDE SEQUENCE [LARGE SCALE GENOMIC DNA]</scope>
    <source>
        <strain evidence="1 2">CBS122122</strain>
    </source>
</reference>
<dbReference type="Proteomes" id="UP000070328">
    <property type="component" value="Unassembled WGS sequence"/>
</dbReference>
<evidence type="ECO:0000313" key="1">
    <source>
        <dbReference type="EMBL" id="KXH28428.1"/>
    </source>
</evidence>
<gene>
    <name evidence="1" type="ORF">CSIM01_13866</name>
</gene>
<dbReference type="EMBL" id="JFBX01000778">
    <property type="protein sequence ID" value="KXH28428.1"/>
    <property type="molecule type" value="Genomic_DNA"/>
</dbReference>
<organism evidence="1 2">
    <name type="scientific">Colletotrichum simmondsii</name>
    <dbReference type="NCBI Taxonomy" id="703756"/>
    <lineage>
        <taxon>Eukaryota</taxon>
        <taxon>Fungi</taxon>
        <taxon>Dikarya</taxon>
        <taxon>Ascomycota</taxon>
        <taxon>Pezizomycotina</taxon>
        <taxon>Sordariomycetes</taxon>
        <taxon>Hypocreomycetidae</taxon>
        <taxon>Glomerellales</taxon>
        <taxon>Glomerellaceae</taxon>
        <taxon>Colletotrichum</taxon>
        <taxon>Colletotrichum acutatum species complex</taxon>
    </lineage>
</organism>
<evidence type="ECO:0000313" key="2">
    <source>
        <dbReference type="Proteomes" id="UP000070328"/>
    </source>
</evidence>
<proteinExistence type="predicted"/>
<name>A0A135RXZ0_9PEZI</name>
<dbReference type="AlphaFoldDB" id="A0A135RXZ0"/>